<dbReference type="SMART" id="SM00743">
    <property type="entry name" value="Agenet"/>
    <property type="match status" value="3"/>
</dbReference>
<feature type="domain" description="Agenet" evidence="5">
    <location>
        <begin position="263"/>
        <end position="320"/>
    </location>
</feature>
<dbReference type="CDD" id="cd20406">
    <property type="entry name" value="Tudor_Agenet_AtDUF_rpt2_4"/>
    <property type="match status" value="2"/>
</dbReference>
<feature type="domain" description="Agenet" evidence="5">
    <location>
        <begin position="121"/>
        <end position="179"/>
    </location>
</feature>
<evidence type="ECO:0000313" key="6">
    <source>
        <dbReference type="EMBL" id="KAL3648134.1"/>
    </source>
</evidence>
<name>A0ABD3E1X5_9LAMI</name>
<evidence type="ECO:0000256" key="2">
    <source>
        <dbReference type="ARBA" id="ARBA00022604"/>
    </source>
</evidence>
<dbReference type="InterPro" id="IPR007930">
    <property type="entry name" value="DUF724"/>
</dbReference>
<dbReference type="InterPro" id="IPR014002">
    <property type="entry name" value="Agenet_dom_plant"/>
</dbReference>
<evidence type="ECO:0000256" key="1">
    <source>
        <dbReference type="ARBA" id="ARBA00022448"/>
    </source>
</evidence>
<dbReference type="PANTHER" id="PTHR31917:SF162">
    <property type="entry name" value="AGENET DOMAIN-CONTAINING PROTEIN"/>
    <property type="match status" value="1"/>
</dbReference>
<dbReference type="Proteomes" id="UP001632038">
    <property type="component" value="Unassembled WGS sequence"/>
</dbReference>
<dbReference type="PANTHER" id="PTHR31917">
    <property type="entry name" value="AGENET DOMAIN-CONTAINING PROTEIN-RELATED"/>
    <property type="match status" value="1"/>
</dbReference>
<protein>
    <recommendedName>
        <fullName evidence="5">Agenet domain-containing protein</fullName>
    </recommendedName>
</protein>
<keyword evidence="3" id="KW-0175">Coiled coil</keyword>
<feature type="region of interest" description="Disordered" evidence="4">
    <location>
        <begin position="608"/>
        <end position="635"/>
    </location>
</feature>
<feature type="compositionally biased region" description="Basic and acidic residues" evidence="4">
    <location>
        <begin position="401"/>
        <end position="424"/>
    </location>
</feature>
<dbReference type="AlphaFoldDB" id="A0ABD3E1X5"/>
<sequence length="897" mass="101143">MGNAASLPSLKPRTHQTLSFHLQPHDGDRPYAVRSNPFPRGSIVEVRPNESSFRDTYFSATVISSAGSNSISRKKGRKKIPQKIHVSYNDLLVRKDKPTRLKGFVDVSCLRPYPPVQEIVEGFEPDDAVDALYNDGWWIGVVKRAVEGAEKRYVVSFQNPPDEREFRFSELRVHWDWVNGSWVRPDKQSIAGLMFNVGRKVEVSSDEEDCQGAWFPATIQQDNGNGTYLVVCSENTNNKVQNLEAKVIDSFHLRPSPPLLKPKSFVLLEKVDARLFDCGWWSGVIRQELENNRYLVFFKQLNMQYEFNQSELRPHMDWKDNKWFTSSQDVQPPSEGGILEHTPGENLSAPVLNVPANSLGDEKTSCGKRTWSKQRHSGGKNNSSRSYVKNSSSQVSQVENQKPKVEGTKRAGVDKNAEAVQNEDTKQGLRIPVILALACAEKASDGFGKSKGKRARGSISKKITNTVTEDDSTDQNIEDITLPELVEFSGKRKRGRPRRQAPVIDDLNEKDEIIPKVDSMSMENSAVIVAETQESIVMETPELSVMRTPEAMVMETSPPNQEKTTMNKEKPINGWSDANNRKRTSATKLEEKVAKENPPHEILVFKRRRRRSTPTVQVQDSFGAPGSKSVKSNSALQVKTSCETPDDEFDDQPLSELFEGIHNPSAVDSSKPSAVVQFLENEKQKDDASDKHQESETPILAMKDTCSAVPLEQPSLPFVKTNLLWKTIDQTMDVFKRIPQNPHFQPLHNVKECLREGIAIGHMVTFCSVVEKASNLRVDTPKIATDDLLETLAALETHGFNVGPIQNRVSEFIAVREKEEKLVDDADGLRCQQIEHTREMDNIEDEIRKLKGILLMYEYAKRKEKSVILGLEARLKETEDGIKKVRREFDVIVSTPL</sequence>
<organism evidence="6 7">
    <name type="scientific">Castilleja foliolosa</name>
    <dbReference type="NCBI Taxonomy" id="1961234"/>
    <lineage>
        <taxon>Eukaryota</taxon>
        <taxon>Viridiplantae</taxon>
        <taxon>Streptophyta</taxon>
        <taxon>Embryophyta</taxon>
        <taxon>Tracheophyta</taxon>
        <taxon>Spermatophyta</taxon>
        <taxon>Magnoliopsida</taxon>
        <taxon>eudicotyledons</taxon>
        <taxon>Gunneridae</taxon>
        <taxon>Pentapetalae</taxon>
        <taxon>asterids</taxon>
        <taxon>lamiids</taxon>
        <taxon>Lamiales</taxon>
        <taxon>Orobanchaceae</taxon>
        <taxon>Pedicularideae</taxon>
        <taxon>Castillejinae</taxon>
        <taxon>Castilleja</taxon>
    </lineage>
</organism>
<keyword evidence="2" id="KW-0341">Growth regulation</keyword>
<feature type="coiled-coil region" evidence="3">
    <location>
        <begin position="826"/>
        <end position="888"/>
    </location>
</feature>
<evidence type="ECO:0000313" key="7">
    <source>
        <dbReference type="Proteomes" id="UP001632038"/>
    </source>
</evidence>
<accession>A0ABD3E1X5</accession>
<feature type="region of interest" description="Disordered" evidence="4">
    <location>
        <begin position="556"/>
        <end position="579"/>
    </location>
</feature>
<evidence type="ECO:0000256" key="3">
    <source>
        <dbReference type="SAM" id="Coils"/>
    </source>
</evidence>
<keyword evidence="1" id="KW-0813">Transport</keyword>
<feature type="compositionally biased region" description="Low complexity" evidence="4">
    <location>
        <begin position="380"/>
        <end position="400"/>
    </location>
</feature>
<comment type="caution">
    <text evidence="6">The sequence shown here is derived from an EMBL/GenBank/DDBJ whole genome shotgun (WGS) entry which is preliminary data.</text>
</comment>
<evidence type="ECO:0000256" key="4">
    <source>
        <dbReference type="SAM" id="MobiDB-lite"/>
    </source>
</evidence>
<dbReference type="InterPro" id="IPR008395">
    <property type="entry name" value="Agenet-like_dom"/>
</dbReference>
<reference evidence="7" key="1">
    <citation type="journal article" date="2024" name="IScience">
        <title>Strigolactones Initiate the Formation of Haustorium-like Structures in Castilleja.</title>
        <authorList>
            <person name="Buerger M."/>
            <person name="Peterson D."/>
            <person name="Chory J."/>
        </authorList>
    </citation>
    <scope>NUCLEOTIDE SEQUENCE [LARGE SCALE GENOMIC DNA]</scope>
</reference>
<evidence type="ECO:0000259" key="5">
    <source>
        <dbReference type="SMART" id="SM00743"/>
    </source>
</evidence>
<dbReference type="EMBL" id="JAVIJP010000009">
    <property type="protein sequence ID" value="KAL3648134.1"/>
    <property type="molecule type" value="Genomic_DNA"/>
</dbReference>
<feature type="region of interest" description="Disordered" evidence="4">
    <location>
        <begin position="324"/>
        <end position="424"/>
    </location>
</feature>
<feature type="domain" description="Agenet" evidence="5">
    <location>
        <begin position="193"/>
        <end position="261"/>
    </location>
</feature>
<gene>
    <name evidence="6" type="ORF">CASFOL_009102</name>
</gene>
<proteinExistence type="predicted"/>
<dbReference type="Pfam" id="PF05641">
    <property type="entry name" value="Agenet"/>
    <property type="match status" value="2"/>
</dbReference>
<keyword evidence="7" id="KW-1185">Reference proteome</keyword>
<dbReference type="Pfam" id="PF05266">
    <property type="entry name" value="DUF724"/>
    <property type="match status" value="1"/>
</dbReference>